<evidence type="ECO:0000313" key="2">
    <source>
        <dbReference type="EMBL" id="KHN70600.1"/>
    </source>
</evidence>
<reference evidence="2 3" key="1">
    <citation type="submission" date="2014-11" db="EMBL/GenBank/DDBJ databases">
        <title>Genetic blueprint of the zoonotic pathogen Toxocara canis.</title>
        <authorList>
            <person name="Zhu X.-Q."/>
            <person name="Korhonen P.K."/>
            <person name="Cai H."/>
            <person name="Young N.D."/>
            <person name="Nejsum P."/>
            <person name="von Samson-Himmelstjerna G."/>
            <person name="Boag P.R."/>
            <person name="Tan P."/>
            <person name="Li Q."/>
            <person name="Min J."/>
            <person name="Yang Y."/>
            <person name="Wang X."/>
            <person name="Fang X."/>
            <person name="Hall R.S."/>
            <person name="Hofmann A."/>
            <person name="Sternberg P.W."/>
            <person name="Jex A.R."/>
            <person name="Gasser R.B."/>
        </authorList>
    </citation>
    <scope>NUCLEOTIDE SEQUENCE [LARGE SCALE GENOMIC DNA]</scope>
    <source>
        <strain evidence="2">PN_DK_2014</strain>
    </source>
</reference>
<evidence type="ECO:0000256" key="1">
    <source>
        <dbReference type="SAM" id="MobiDB-lite"/>
    </source>
</evidence>
<dbReference type="EMBL" id="JPKZ01022857">
    <property type="protein sequence ID" value="KHN70600.1"/>
    <property type="molecule type" value="Genomic_DNA"/>
</dbReference>
<feature type="compositionally biased region" description="Basic and acidic residues" evidence="1">
    <location>
        <begin position="119"/>
        <end position="131"/>
    </location>
</feature>
<name>A0A0B2UNR8_TOXCA</name>
<dbReference type="AlphaFoldDB" id="A0A0B2UNR8"/>
<comment type="caution">
    <text evidence="2">The sequence shown here is derived from an EMBL/GenBank/DDBJ whole genome shotgun (WGS) entry which is preliminary data.</text>
</comment>
<evidence type="ECO:0008006" key="4">
    <source>
        <dbReference type="Google" id="ProtNLM"/>
    </source>
</evidence>
<dbReference type="OrthoDB" id="5871362at2759"/>
<sequence>MIKLVDLVDQQFGVICSQITPDGLTESYSCLRSVLFSNQDCFALIPGRNVPGLSKENKCEHMQQFYDCMRTQVQTRCDDESHTLFTNIIDNYGCSVRIAEHASPIAINNNALNEPASDENGRNDHKNENSHAEFSASNRTNAIKILDGELFTYVVSRECNRNMRDKARICIAPLMRTWIHLREQRPELAQMSFPLYTYTRTELLELCDGYANLFLCAGFEPIMKCLNDELVRFARDHLGYICSPQNIERFMRQYDCLMELEVLNLDGCRQFVEGVAEPSKDQRKCRGVKQYYDCMKPSIIRRCNTGALNEFERSIEEFGCRKCRGVKQYYDCMKPSIIRRCNTGALNEFERSIEEFGCVF</sequence>
<evidence type="ECO:0000313" key="3">
    <source>
        <dbReference type="Proteomes" id="UP000031036"/>
    </source>
</evidence>
<keyword evidence="3" id="KW-1185">Reference proteome</keyword>
<proteinExistence type="predicted"/>
<protein>
    <recommendedName>
        <fullName evidence="4">DUF19 domain-containing protein</fullName>
    </recommendedName>
</protein>
<organism evidence="2 3">
    <name type="scientific">Toxocara canis</name>
    <name type="common">Canine roundworm</name>
    <dbReference type="NCBI Taxonomy" id="6265"/>
    <lineage>
        <taxon>Eukaryota</taxon>
        <taxon>Metazoa</taxon>
        <taxon>Ecdysozoa</taxon>
        <taxon>Nematoda</taxon>
        <taxon>Chromadorea</taxon>
        <taxon>Rhabditida</taxon>
        <taxon>Spirurina</taxon>
        <taxon>Ascaridomorpha</taxon>
        <taxon>Ascaridoidea</taxon>
        <taxon>Toxocaridae</taxon>
        <taxon>Toxocara</taxon>
    </lineage>
</organism>
<gene>
    <name evidence="2" type="ORF">Tcan_08798</name>
</gene>
<feature type="region of interest" description="Disordered" evidence="1">
    <location>
        <begin position="111"/>
        <end position="133"/>
    </location>
</feature>
<dbReference type="Proteomes" id="UP000031036">
    <property type="component" value="Unassembled WGS sequence"/>
</dbReference>
<accession>A0A0B2UNR8</accession>